<dbReference type="InterPro" id="IPR039164">
    <property type="entry name" value="UBR1-like"/>
</dbReference>
<feature type="domain" description="E3 ubiquitin-protein ligase UBR1-like winged-helix" evidence="5">
    <location>
        <begin position="362"/>
        <end position="429"/>
    </location>
</feature>
<dbReference type="GO" id="GO:0061630">
    <property type="term" value="F:ubiquitin protein ligase activity"/>
    <property type="evidence" value="ECO:0007669"/>
    <property type="project" value="UniProtKB-UniRule"/>
</dbReference>
<dbReference type="GO" id="GO:0071596">
    <property type="term" value="P:ubiquitin-dependent protein catabolic process via the N-end rule pathway"/>
    <property type="evidence" value="ECO:0007669"/>
    <property type="project" value="UniProtKB-UniRule"/>
</dbReference>
<dbReference type="PANTHER" id="PTHR21497">
    <property type="entry name" value="UBIQUITIN LIGASE E3 ALPHA-RELATED"/>
    <property type="match status" value="1"/>
</dbReference>
<comment type="similarity">
    <text evidence="1">Belongs to the E3 ubiquitin-protein ligase UBR1-like family.</text>
</comment>
<keyword evidence="7" id="KW-1185">Reference proteome</keyword>
<dbReference type="GO" id="GO:0008270">
    <property type="term" value="F:zinc ion binding"/>
    <property type="evidence" value="ECO:0007669"/>
    <property type="project" value="UniProtKB-UniRule"/>
</dbReference>
<dbReference type="GO" id="GO:0000151">
    <property type="term" value="C:ubiquitin ligase complex"/>
    <property type="evidence" value="ECO:0007669"/>
    <property type="project" value="TreeGrafter"/>
</dbReference>
<comment type="pathway">
    <text evidence="1">Protein modification; protein ubiquitination.</text>
</comment>
<feature type="non-terminal residue" evidence="6">
    <location>
        <position position="1"/>
    </location>
</feature>
<dbReference type="InterPro" id="IPR055194">
    <property type="entry name" value="UBR1-like_WH"/>
</dbReference>
<dbReference type="Pfam" id="PF18995">
    <property type="entry name" value="PRT6_C"/>
    <property type="match status" value="1"/>
</dbReference>
<protein>
    <recommendedName>
        <fullName evidence="1">E3 ubiquitin-protein ligase</fullName>
        <ecNumber evidence="1">2.3.2.27</ecNumber>
    </recommendedName>
</protein>
<dbReference type="Pfam" id="PF22960">
    <property type="entry name" value="WHD_UBR1"/>
    <property type="match status" value="1"/>
</dbReference>
<evidence type="ECO:0000256" key="2">
    <source>
        <dbReference type="SAM" id="Coils"/>
    </source>
</evidence>
<dbReference type="GO" id="GO:0016567">
    <property type="term" value="P:protein ubiquitination"/>
    <property type="evidence" value="ECO:0007669"/>
    <property type="project" value="UniProtKB-UniRule"/>
</dbReference>
<feature type="domain" description="E3 ubiquitin-protein ligase UBR-like C-terminal" evidence="4">
    <location>
        <begin position="1153"/>
        <end position="1500"/>
    </location>
</feature>
<accession>A0AAV5SN91</accession>
<keyword evidence="1" id="KW-0808">Transferase</keyword>
<dbReference type="EMBL" id="BTSX01000002">
    <property type="protein sequence ID" value="GMS84002.1"/>
    <property type="molecule type" value="Genomic_DNA"/>
</dbReference>
<keyword evidence="2" id="KW-0175">Coiled coil</keyword>
<evidence type="ECO:0000259" key="4">
    <source>
        <dbReference type="Pfam" id="PF18995"/>
    </source>
</evidence>
<evidence type="ECO:0000256" key="3">
    <source>
        <dbReference type="SAM" id="MobiDB-lite"/>
    </source>
</evidence>
<evidence type="ECO:0000313" key="7">
    <source>
        <dbReference type="Proteomes" id="UP001432027"/>
    </source>
</evidence>
<sequence>GADFAVDEAQIDFDVRMALAQDPEREEMMLFPMTREAYQNVEIGLWYTLDVENSRVLSNHGYWFAMGDTQNLLSHPEVVSKMCRDEGTMRMYFRVIERMHCMDAIHRIFSGDHLRNERENDYQRALVLEYEMSASSMFNLVFGIVAKGDNEAADRFYEACWESLQTWFYKMDLEHAGKPLQLGKKSVTFHLPLSRHLSTLLSYAGNLPSIRTRLHHLAKRENKDLLHALMLHPLRIQAARSEWAAGMWVRNGQQIRIPACLYAQTHMLFSYYIPDLDLLRLCAANLDTADVLHALFEAYSLGDVFKWKIGEKQLSGVSFSSLSSVSLKRMEWVDTLVIGCLRLIAETVLLSGVGEQTSEESMRDDIVCKLAIAEMPHSKLRQSMSEKGSHGAELVDQYFEKILAEVAVFSDPELDESLDQGLYSLSSQAQIEHLCSLLMMGRSTSLRHAASSMQRLEIIERKMAGRPEHQVKNVWIPYRLLDFEKAIGRRSPFSLGVYHLMVHERLLETFCYILTQYKDDSDELERRLSGESSSDVPHEFIFKEQTVQMVIYLLSNALLYMKTQREGEEWRERLHKDLSDQYRPGRTLISSILSIGSVLMAMNMKRGEMSKEEEEKKVREMMREAVKGEIKARIIAGTPAEYYGRLLAILYRDDERFRELLNERFPAIVKQKMEVEEQPITNENTPNTLIAKKRAAAEALRKRILEDKKRKGGEMMKMLMEKEKMTQEDLDRLDVSDKTVEQYECPICGDETPASFDQPIGLLVFVQFNGSYLNSIDASVEEKSLIELDEELQKDGEAVKLRYQKHALFWREQNVDVEQMIAGDMCDLIATPSMLELKTCGHHAHINCLSQYRETIFGRQNNDRHEVVFCPKCRFPTNGLLPLKVRTGVEVNVGESLRNGSSDGRQAVFDTLMHQLDLAKQAATDAEEHEATSPSSNYSRDTIKYLVQHNLNLTGTDKEKFLEEHTHTFLQGLLIQNIDRNLFFDTLGVSPVRPKCIDVVSEHLNFHSALSLTKNELDITTAHVRELLMEEPSVLYGERVMDYSRPDEMDDGMEGPSGLRDEEDEEEEVEVEEGIDVVNYLSAEDLAILSPEKKSTRDPELSAEMQYALTSPGLSSRDRYKIFHREIGTADTMFRTRVRVRFSQEWKTRCGDKPAISHDARLPSLFSRPFALATRMTSIIMSSELTRESILESLHILCRRLVAMAAVRWTMLHACRMDYGRLREWAEEGAETDGREVQNRPRYLIGVRRTIARIFCSNEQISSIVKSLERKELPSFEQFVMQPLSELMMRIAQLWHEVRLVSLPEGMKSALGMTREQLERHVLGPSGIGSLPTEFVLAQWTLNAVGPLTVVLLNKSMLMEEPCSFRPFLTLRLPEAYDDIFARYFGRTCRRCCKVPQNPMICLICSEMICLDLCCSGLTREGDNYLEPETHPCGVHVPFLALNSALIVIVKMKVAGATKSCRAQIWGSVYLDVHGEEDRNLRRGKPLKLAQKRVERLYRDFLEGDVESRIGYHRITDLSIALRDAHYNQR</sequence>
<evidence type="ECO:0000256" key="1">
    <source>
        <dbReference type="RuleBase" id="RU366018"/>
    </source>
</evidence>
<reference evidence="6" key="1">
    <citation type="submission" date="2023-10" db="EMBL/GenBank/DDBJ databases">
        <title>Genome assembly of Pristionchus species.</title>
        <authorList>
            <person name="Yoshida K."/>
            <person name="Sommer R.J."/>
        </authorList>
    </citation>
    <scope>NUCLEOTIDE SEQUENCE</scope>
    <source>
        <strain evidence="6">RS0144</strain>
    </source>
</reference>
<gene>
    <name evidence="6" type="ORF">PENTCL1PPCAC_6177</name>
</gene>
<keyword evidence="1" id="KW-0863">Zinc-finger</keyword>
<keyword evidence="1" id="KW-0479">Metal-binding</keyword>
<name>A0AAV5SN91_9BILA</name>
<keyword evidence="1" id="KW-0833">Ubl conjugation pathway</keyword>
<comment type="caution">
    <text evidence="6">The sequence shown here is derived from an EMBL/GenBank/DDBJ whole genome shotgun (WGS) entry which is preliminary data.</text>
</comment>
<evidence type="ECO:0000313" key="6">
    <source>
        <dbReference type="EMBL" id="GMS84002.1"/>
    </source>
</evidence>
<feature type="coiled-coil region" evidence="2">
    <location>
        <begin position="604"/>
        <end position="631"/>
    </location>
</feature>
<feature type="region of interest" description="Disordered" evidence="3">
    <location>
        <begin position="1045"/>
        <end position="1064"/>
    </location>
</feature>
<comment type="function">
    <text evidence="1">Ubiquitin ligase protein which is a component of the N-end rule pathway. Recognizes and binds to proteins bearing specific N-terminal residues that are destabilizing according to the N-end rule, leading to their ubiquitination and subsequent degradation.</text>
</comment>
<dbReference type="Proteomes" id="UP001432027">
    <property type="component" value="Unassembled WGS sequence"/>
</dbReference>
<dbReference type="PANTHER" id="PTHR21497:SF39">
    <property type="entry name" value="E3 UBIQUITIN-PROTEIN LIGASE UBR3"/>
    <property type="match status" value="1"/>
</dbReference>
<comment type="catalytic activity">
    <reaction evidence="1">
        <text>S-ubiquitinyl-[E2 ubiquitin-conjugating enzyme]-L-cysteine + [acceptor protein]-L-lysine = [E2 ubiquitin-conjugating enzyme]-L-cysteine + N(6)-ubiquitinyl-[acceptor protein]-L-lysine.</text>
        <dbReference type="EC" id="2.3.2.27"/>
    </reaction>
</comment>
<dbReference type="EC" id="2.3.2.27" evidence="1"/>
<proteinExistence type="inferred from homology"/>
<dbReference type="GO" id="GO:0005737">
    <property type="term" value="C:cytoplasm"/>
    <property type="evidence" value="ECO:0007669"/>
    <property type="project" value="TreeGrafter"/>
</dbReference>
<dbReference type="InterPro" id="IPR044046">
    <property type="entry name" value="E3_ligase_UBR-like_C"/>
</dbReference>
<evidence type="ECO:0000259" key="5">
    <source>
        <dbReference type="Pfam" id="PF22960"/>
    </source>
</evidence>
<organism evidence="6 7">
    <name type="scientific">Pristionchus entomophagus</name>
    <dbReference type="NCBI Taxonomy" id="358040"/>
    <lineage>
        <taxon>Eukaryota</taxon>
        <taxon>Metazoa</taxon>
        <taxon>Ecdysozoa</taxon>
        <taxon>Nematoda</taxon>
        <taxon>Chromadorea</taxon>
        <taxon>Rhabditida</taxon>
        <taxon>Rhabditina</taxon>
        <taxon>Diplogasteromorpha</taxon>
        <taxon>Diplogasteroidea</taxon>
        <taxon>Neodiplogasteridae</taxon>
        <taxon>Pristionchus</taxon>
    </lineage>
</organism>
<keyword evidence="1" id="KW-0862">Zinc</keyword>